<evidence type="ECO:0000313" key="3">
    <source>
        <dbReference type="Proteomes" id="UP001499951"/>
    </source>
</evidence>
<name>A0ABN1EK12_9PROT</name>
<reference evidence="2 3" key="1">
    <citation type="journal article" date="2019" name="Int. J. Syst. Evol. Microbiol.">
        <title>The Global Catalogue of Microorganisms (GCM) 10K type strain sequencing project: providing services to taxonomists for standard genome sequencing and annotation.</title>
        <authorList>
            <consortium name="The Broad Institute Genomics Platform"/>
            <consortium name="The Broad Institute Genome Sequencing Center for Infectious Disease"/>
            <person name="Wu L."/>
            <person name="Ma J."/>
        </authorList>
    </citation>
    <scope>NUCLEOTIDE SEQUENCE [LARGE SCALE GENOMIC DNA]</scope>
    <source>
        <strain evidence="2 3">JCM 15089</strain>
    </source>
</reference>
<evidence type="ECO:0000313" key="2">
    <source>
        <dbReference type="EMBL" id="GAA0567285.1"/>
    </source>
</evidence>
<evidence type="ECO:0000259" key="1">
    <source>
        <dbReference type="Pfam" id="PF05117"/>
    </source>
</evidence>
<feature type="domain" description="DUF695" evidence="1">
    <location>
        <begin position="3"/>
        <end position="132"/>
    </location>
</feature>
<gene>
    <name evidence="2" type="ORF">GCM10008942_14790</name>
</gene>
<dbReference type="Proteomes" id="UP001499951">
    <property type="component" value="Unassembled WGS sequence"/>
</dbReference>
<accession>A0ABN1EK12</accession>
<proteinExistence type="predicted"/>
<sequence length="149" mass="16931">MGWVGYFCEVDGEAAVNAVDLDVEAPQAERPMIVYLRVGRDPEEPCDLSPEEEADLLDAIEAHVELLAARYEAVYVGRSTTAMARVFVCYASVFTILRHRFERAFEQLRSYGYYYHTASGRDADWTVYRKFLRPGPNELAAIEARAKRA</sequence>
<dbReference type="Pfam" id="PF05117">
    <property type="entry name" value="DUF695"/>
    <property type="match status" value="1"/>
</dbReference>
<protein>
    <recommendedName>
        <fullName evidence="1">DUF695 domain-containing protein</fullName>
    </recommendedName>
</protein>
<organism evidence="2 3">
    <name type="scientific">Rhizomicrobium electricum</name>
    <dbReference type="NCBI Taxonomy" id="480070"/>
    <lineage>
        <taxon>Bacteria</taxon>
        <taxon>Pseudomonadati</taxon>
        <taxon>Pseudomonadota</taxon>
        <taxon>Alphaproteobacteria</taxon>
        <taxon>Micropepsales</taxon>
        <taxon>Micropepsaceae</taxon>
        <taxon>Rhizomicrobium</taxon>
    </lineage>
</organism>
<keyword evidence="3" id="KW-1185">Reference proteome</keyword>
<dbReference type="RefSeq" id="WP_166932975.1">
    <property type="nucleotide sequence ID" value="NZ_BAAADD010000003.1"/>
</dbReference>
<dbReference type="EMBL" id="BAAADD010000003">
    <property type="protein sequence ID" value="GAA0567285.1"/>
    <property type="molecule type" value="Genomic_DNA"/>
</dbReference>
<dbReference type="InterPro" id="IPR016097">
    <property type="entry name" value="DUF695"/>
</dbReference>
<comment type="caution">
    <text evidence="2">The sequence shown here is derived from an EMBL/GenBank/DDBJ whole genome shotgun (WGS) entry which is preliminary data.</text>
</comment>